<dbReference type="InterPro" id="IPR020627">
    <property type="entry name" value="KhpA"/>
</dbReference>
<dbReference type="GO" id="GO:0008360">
    <property type="term" value="P:regulation of cell shape"/>
    <property type="evidence" value="ECO:0007669"/>
    <property type="project" value="UniProtKB-KW"/>
</dbReference>
<evidence type="ECO:0000256" key="2">
    <source>
        <dbReference type="ARBA" id="ARBA00022884"/>
    </source>
</evidence>
<name>A0A1F7TJW3_9BACT</name>
<dbReference type="HAMAP" id="MF_00088">
    <property type="entry name" value="KhpA"/>
    <property type="match status" value="1"/>
</dbReference>
<dbReference type="InterPro" id="IPR015946">
    <property type="entry name" value="KH_dom-like_a/b"/>
</dbReference>
<keyword evidence="3" id="KW-0143">Chaperone</keyword>
<dbReference type="EMBL" id="MGDT01000008">
    <property type="protein sequence ID" value="OGL66271.1"/>
    <property type="molecule type" value="Genomic_DNA"/>
</dbReference>
<dbReference type="AlphaFoldDB" id="A0A1F7TJW3"/>
<dbReference type="Gene3D" id="3.30.300.20">
    <property type="match status" value="1"/>
</dbReference>
<dbReference type="CDD" id="cd22533">
    <property type="entry name" value="KH-II_YlqC-like"/>
    <property type="match status" value="1"/>
</dbReference>
<dbReference type="GO" id="GO:0005737">
    <property type="term" value="C:cytoplasm"/>
    <property type="evidence" value="ECO:0007669"/>
    <property type="project" value="UniProtKB-SubCell"/>
</dbReference>
<organism evidence="5 6">
    <name type="scientific">Candidatus Uhrbacteria bacterium RIFCSPHIGHO2_01_FULL_63_20</name>
    <dbReference type="NCBI Taxonomy" id="1802385"/>
    <lineage>
        <taxon>Bacteria</taxon>
        <taxon>Candidatus Uhriibacteriota</taxon>
    </lineage>
</organism>
<accession>A0A1F7TJW3</accession>
<feature type="region of interest" description="Disordered" evidence="4">
    <location>
        <begin position="75"/>
        <end position="114"/>
    </location>
</feature>
<evidence type="ECO:0000313" key="6">
    <source>
        <dbReference type="Proteomes" id="UP000177885"/>
    </source>
</evidence>
<dbReference type="GO" id="GO:0009252">
    <property type="term" value="P:peptidoglycan biosynthetic process"/>
    <property type="evidence" value="ECO:0007669"/>
    <property type="project" value="UniProtKB-UniRule"/>
</dbReference>
<evidence type="ECO:0000256" key="3">
    <source>
        <dbReference type="HAMAP-Rule" id="MF_00088"/>
    </source>
</evidence>
<dbReference type="PANTHER" id="PTHR34654:SF1">
    <property type="entry name" value="RNA-BINDING PROTEIN KHPA"/>
    <property type="match status" value="1"/>
</dbReference>
<keyword evidence="3" id="KW-0961">Cell wall biogenesis/degradation</keyword>
<comment type="function">
    <text evidence="3">A probable RNA chaperone. Forms a complex with KhpB which binds to cellular RNA and controls its expression. Plays a role in peptidoglycan (PG) homeostasis and cell length regulation.</text>
</comment>
<keyword evidence="3" id="KW-0133">Cell shape</keyword>
<dbReference type="STRING" id="1802385.A2856_03545"/>
<proteinExistence type="inferred from homology"/>
<dbReference type="Pfam" id="PF13083">
    <property type="entry name" value="KH_KhpA-B"/>
    <property type="match status" value="1"/>
</dbReference>
<evidence type="ECO:0000256" key="1">
    <source>
        <dbReference type="ARBA" id="ARBA00022490"/>
    </source>
</evidence>
<dbReference type="InterPro" id="IPR009019">
    <property type="entry name" value="KH_sf_prok-type"/>
</dbReference>
<comment type="subcellular location">
    <subcellularLocation>
        <location evidence="3">Cytoplasm</location>
    </subcellularLocation>
</comment>
<feature type="compositionally biased region" description="Basic and acidic residues" evidence="4">
    <location>
        <begin position="75"/>
        <end position="93"/>
    </location>
</feature>
<gene>
    <name evidence="3" type="primary">khpA</name>
    <name evidence="5" type="ORF">A2856_03545</name>
</gene>
<comment type="caution">
    <text evidence="5">The sequence shown here is derived from an EMBL/GenBank/DDBJ whole genome shotgun (WGS) entry which is preliminary data.</text>
</comment>
<dbReference type="SUPFAM" id="SSF54814">
    <property type="entry name" value="Prokaryotic type KH domain (KH-domain type II)"/>
    <property type="match status" value="1"/>
</dbReference>
<dbReference type="GO" id="GO:0003723">
    <property type="term" value="F:RNA binding"/>
    <property type="evidence" value="ECO:0007669"/>
    <property type="project" value="UniProtKB-UniRule"/>
</dbReference>
<dbReference type="Proteomes" id="UP000177885">
    <property type="component" value="Unassembled WGS sequence"/>
</dbReference>
<keyword evidence="2 3" id="KW-0694">RNA-binding</keyword>
<reference evidence="5 6" key="1">
    <citation type="journal article" date="2016" name="Nat. Commun.">
        <title>Thousands of microbial genomes shed light on interconnected biogeochemical processes in an aquifer system.</title>
        <authorList>
            <person name="Anantharaman K."/>
            <person name="Brown C.T."/>
            <person name="Hug L.A."/>
            <person name="Sharon I."/>
            <person name="Castelle C.J."/>
            <person name="Probst A.J."/>
            <person name="Thomas B.C."/>
            <person name="Singh A."/>
            <person name="Wilkins M.J."/>
            <person name="Karaoz U."/>
            <person name="Brodie E.L."/>
            <person name="Williams K.H."/>
            <person name="Hubbard S.S."/>
            <person name="Banfield J.F."/>
        </authorList>
    </citation>
    <scope>NUCLEOTIDE SEQUENCE [LARGE SCALE GENOMIC DNA]</scope>
</reference>
<dbReference type="PANTHER" id="PTHR34654">
    <property type="entry name" value="UPF0109 PROTEIN SCO5592"/>
    <property type="match status" value="1"/>
</dbReference>
<evidence type="ECO:0000313" key="5">
    <source>
        <dbReference type="EMBL" id="OGL66271.1"/>
    </source>
</evidence>
<keyword evidence="1 3" id="KW-0963">Cytoplasm</keyword>
<comment type="similarity">
    <text evidence="3">Belongs to the KhpA RNA-binding protein family.</text>
</comment>
<comment type="subunit">
    <text evidence="3">Forms a complex with KhpB.</text>
</comment>
<protein>
    <recommendedName>
        <fullName evidence="3">RNA-binding protein KhpA</fullName>
    </recommendedName>
    <alternativeName>
        <fullName evidence="3">KH-domain protein A</fullName>
    </alternativeName>
</protein>
<evidence type="ECO:0000256" key="4">
    <source>
        <dbReference type="SAM" id="MobiDB-lite"/>
    </source>
</evidence>
<sequence length="114" mass="12602">MERDQEFVEYVIKAIVNKPEDVKTERTVDERGVLITLHVNPEDMGYVIGRQGQTARSVRTLLKIVGAKNDARVNFKIHEPEGSRRPPRMREEGEAVGGGSPSGDSEASVDDLGI</sequence>
<dbReference type="GO" id="GO:0071555">
    <property type="term" value="P:cell wall organization"/>
    <property type="evidence" value="ECO:0007669"/>
    <property type="project" value="UniProtKB-KW"/>
</dbReference>